<dbReference type="EMBL" id="BAABGZ010000069">
    <property type="protein sequence ID" value="GAA4363673.1"/>
    <property type="molecule type" value="Genomic_DNA"/>
</dbReference>
<evidence type="ECO:0000256" key="1">
    <source>
        <dbReference type="ARBA" id="ARBA00004141"/>
    </source>
</evidence>
<evidence type="ECO:0000256" key="2">
    <source>
        <dbReference type="ARBA" id="ARBA00022475"/>
    </source>
</evidence>
<feature type="transmembrane region" description="Helical" evidence="6">
    <location>
        <begin position="76"/>
        <end position="98"/>
    </location>
</feature>
<feature type="transmembrane region" description="Helical" evidence="6">
    <location>
        <begin position="134"/>
        <end position="157"/>
    </location>
</feature>
<evidence type="ECO:0000313" key="8">
    <source>
        <dbReference type="Proteomes" id="UP001501153"/>
    </source>
</evidence>
<keyword evidence="5 6" id="KW-0472">Membrane</keyword>
<proteinExistence type="predicted"/>
<dbReference type="Proteomes" id="UP001501153">
    <property type="component" value="Unassembled WGS sequence"/>
</dbReference>
<dbReference type="InterPro" id="IPR000537">
    <property type="entry name" value="UbiA_prenyltransferase"/>
</dbReference>
<feature type="transmembrane region" description="Helical" evidence="6">
    <location>
        <begin position="278"/>
        <end position="305"/>
    </location>
</feature>
<feature type="transmembrane region" description="Helical" evidence="6">
    <location>
        <begin position="104"/>
        <end position="122"/>
    </location>
</feature>
<gene>
    <name evidence="7" type="ORF">GCM10023185_32610</name>
</gene>
<protein>
    <recommendedName>
        <fullName evidence="9">Prenyltransferase</fullName>
    </recommendedName>
</protein>
<keyword evidence="2" id="KW-1003">Cell membrane</keyword>
<feature type="transmembrane region" description="Helical" evidence="6">
    <location>
        <begin position="163"/>
        <end position="182"/>
    </location>
</feature>
<dbReference type="InterPro" id="IPR044878">
    <property type="entry name" value="UbiA_sf"/>
</dbReference>
<keyword evidence="3 6" id="KW-0812">Transmembrane</keyword>
<evidence type="ECO:0000256" key="6">
    <source>
        <dbReference type="SAM" id="Phobius"/>
    </source>
</evidence>
<comment type="caution">
    <text evidence="7">The sequence shown here is derived from an EMBL/GenBank/DDBJ whole genome shotgun (WGS) entry which is preliminary data.</text>
</comment>
<evidence type="ECO:0000256" key="3">
    <source>
        <dbReference type="ARBA" id="ARBA00022692"/>
    </source>
</evidence>
<feature type="transmembrane region" description="Helical" evidence="6">
    <location>
        <begin position="212"/>
        <end position="232"/>
    </location>
</feature>
<reference evidence="8" key="1">
    <citation type="journal article" date="2019" name="Int. J. Syst. Evol. Microbiol.">
        <title>The Global Catalogue of Microorganisms (GCM) 10K type strain sequencing project: providing services to taxonomists for standard genome sequencing and annotation.</title>
        <authorList>
            <consortium name="The Broad Institute Genomics Platform"/>
            <consortium name="The Broad Institute Genome Sequencing Center for Infectious Disease"/>
            <person name="Wu L."/>
            <person name="Ma J."/>
        </authorList>
    </citation>
    <scope>NUCLEOTIDE SEQUENCE [LARGE SCALE GENOMIC DNA]</scope>
    <source>
        <strain evidence="8">JCM 17923</strain>
    </source>
</reference>
<feature type="transmembrane region" description="Helical" evidence="6">
    <location>
        <begin position="12"/>
        <end position="31"/>
    </location>
</feature>
<comment type="subcellular location">
    <subcellularLocation>
        <location evidence="1">Membrane</location>
        <topology evidence="1">Multi-pass membrane protein</topology>
    </subcellularLocation>
</comment>
<feature type="transmembrane region" description="Helical" evidence="6">
    <location>
        <begin position="37"/>
        <end position="55"/>
    </location>
</feature>
<name>A0ABP8IMU1_9BACT</name>
<keyword evidence="8" id="KW-1185">Reference proteome</keyword>
<evidence type="ECO:0000313" key="7">
    <source>
        <dbReference type="EMBL" id="GAA4363673.1"/>
    </source>
</evidence>
<sequence>MARAGEWWAYKFAPILATAYATATLAGRSIGPLLPRLLLLLLALTVGATYVSLINDWTDRADDAASGKANRLAGQPALRVVVALLLCLGAGLGFGVYFWRLSPLTAGLYLGAWLAYSLYSLPPFRLKKRSFWGLLADAAGAHFFPQLLTAAAVSSWAGMPLPGGWLAAIGCWALGCGIRNILWHQLGDADHDAQAGVTTFVTRRGRATGRRLAHGLAFPLELLGFAGVLGLSREWLPVLFLLLYAGLEWFRVRVWQVRLVVAEPQANHRIVLNEYYEVFYPLAFLLLQAGRYPGASLALGLHLLLFGRHSWRSARAIGQVLAVMWHKASGQRPH</sequence>
<evidence type="ECO:0000256" key="4">
    <source>
        <dbReference type="ARBA" id="ARBA00022989"/>
    </source>
</evidence>
<organism evidence="7 8">
    <name type="scientific">Hymenobacter saemangeumensis</name>
    <dbReference type="NCBI Taxonomy" id="1084522"/>
    <lineage>
        <taxon>Bacteria</taxon>
        <taxon>Pseudomonadati</taxon>
        <taxon>Bacteroidota</taxon>
        <taxon>Cytophagia</taxon>
        <taxon>Cytophagales</taxon>
        <taxon>Hymenobacteraceae</taxon>
        <taxon>Hymenobacter</taxon>
    </lineage>
</organism>
<evidence type="ECO:0000256" key="5">
    <source>
        <dbReference type="ARBA" id="ARBA00023136"/>
    </source>
</evidence>
<keyword evidence="4 6" id="KW-1133">Transmembrane helix</keyword>
<dbReference type="Pfam" id="PF01040">
    <property type="entry name" value="UbiA"/>
    <property type="match status" value="1"/>
</dbReference>
<accession>A0ABP8IMU1</accession>
<dbReference type="Gene3D" id="1.10.357.140">
    <property type="entry name" value="UbiA prenyltransferase"/>
    <property type="match status" value="1"/>
</dbReference>
<evidence type="ECO:0008006" key="9">
    <source>
        <dbReference type="Google" id="ProtNLM"/>
    </source>
</evidence>